<dbReference type="EMBL" id="JYFN01000021">
    <property type="protein sequence ID" value="KJE22621.1"/>
    <property type="molecule type" value="Genomic_DNA"/>
</dbReference>
<dbReference type="GO" id="GO:0051540">
    <property type="term" value="F:metal cluster binding"/>
    <property type="evidence" value="ECO:0007669"/>
    <property type="project" value="InterPro"/>
</dbReference>
<name>A0A0D8BEK0_9ACTN</name>
<sequence>MLKIAFATGDGTAVDQHFGWCRRFDVYEVGPEGSHLFETRLLEAASDDEQDKIESRLAAVTDCVILNIADIGGTAAAKVVKAKIHPVKVAKGTSVEDLLTRYVATLAGTPPPWLRKVLKAREPQPAAQSWTRSVAAVLKGDAA</sequence>
<gene>
    <name evidence="4" type="ORF">FF36_02986</name>
</gene>
<evidence type="ECO:0000259" key="3">
    <source>
        <dbReference type="Pfam" id="PF02579"/>
    </source>
</evidence>
<proteinExistence type="inferred from homology"/>
<dbReference type="InterPro" id="IPR003731">
    <property type="entry name" value="Di-Nase_FeMo-co_biosynth"/>
</dbReference>
<dbReference type="Pfam" id="PF02579">
    <property type="entry name" value="Nitro_FeMo-Co"/>
    <property type="match status" value="1"/>
</dbReference>
<dbReference type="CDD" id="cd00853">
    <property type="entry name" value="NifX"/>
    <property type="match status" value="1"/>
</dbReference>
<evidence type="ECO:0000256" key="1">
    <source>
        <dbReference type="ARBA" id="ARBA00010285"/>
    </source>
</evidence>
<comment type="similarity">
    <text evidence="1">Belongs to the NifX/NifY family.</text>
</comment>
<protein>
    <submittedName>
        <fullName evidence="4">Nitrogen fixation protein NifX</fullName>
    </submittedName>
</protein>
<keyword evidence="2" id="KW-0535">Nitrogen fixation</keyword>
<dbReference type="OrthoDB" id="9797941at2"/>
<comment type="caution">
    <text evidence="4">The sequence shown here is derived from an EMBL/GenBank/DDBJ whole genome shotgun (WGS) entry which is preliminary data.</text>
</comment>
<feature type="domain" description="Dinitrogenase iron-molybdenum cofactor biosynthesis" evidence="3">
    <location>
        <begin position="10"/>
        <end position="103"/>
    </location>
</feature>
<dbReference type="RefSeq" id="WP_044885608.1">
    <property type="nucleotide sequence ID" value="NZ_JYFN01000021.1"/>
</dbReference>
<dbReference type="InterPro" id="IPR051840">
    <property type="entry name" value="NifX/NifY_domain"/>
</dbReference>
<organism evidence="4 5">
    <name type="scientific">Frankia torreyi</name>
    <dbReference type="NCBI Taxonomy" id="1856"/>
    <lineage>
        <taxon>Bacteria</taxon>
        <taxon>Bacillati</taxon>
        <taxon>Actinomycetota</taxon>
        <taxon>Actinomycetes</taxon>
        <taxon>Frankiales</taxon>
        <taxon>Frankiaceae</taxon>
        <taxon>Frankia</taxon>
    </lineage>
</organism>
<keyword evidence="5" id="KW-1185">Reference proteome</keyword>
<reference evidence="5" key="1">
    <citation type="submission" date="2015-02" db="EMBL/GenBank/DDBJ databases">
        <title>Draft Genome of Frankia sp. CpI1-S.</title>
        <authorList>
            <person name="Oshone R.T."/>
            <person name="Ngom M."/>
            <person name="Ghodhbane-Gtari F."/>
            <person name="Gtari M."/>
            <person name="Morris K."/>
            <person name="Thomas K."/>
            <person name="Sen A."/>
            <person name="Tisa L.S."/>
        </authorList>
    </citation>
    <scope>NUCLEOTIDE SEQUENCE [LARGE SCALE GENOMIC DNA]</scope>
    <source>
        <strain evidence="5">CpI1-S</strain>
    </source>
</reference>
<dbReference type="PATRIC" id="fig|1502723.3.peg.2359"/>
<evidence type="ECO:0000313" key="5">
    <source>
        <dbReference type="Proteomes" id="UP000032545"/>
    </source>
</evidence>
<dbReference type="InterPro" id="IPR036105">
    <property type="entry name" value="DiNase_FeMo-co_biosyn_sf"/>
</dbReference>
<dbReference type="GO" id="GO:0009399">
    <property type="term" value="P:nitrogen fixation"/>
    <property type="evidence" value="ECO:0007669"/>
    <property type="project" value="InterPro"/>
</dbReference>
<accession>A0A0D8BEK0</accession>
<dbReference type="Gene3D" id="3.30.420.130">
    <property type="entry name" value="Dinitrogenase iron-molybdenum cofactor biosynthesis domain"/>
    <property type="match status" value="1"/>
</dbReference>
<reference evidence="4 5" key="2">
    <citation type="journal article" date="2016" name="Genome Announc.">
        <title>Permanent Draft Genome Sequences for Two Variants of Frankia sp. Strain CpI1, the First Frankia Strain Isolated from Root Nodules of Comptonia peregrina.</title>
        <authorList>
            <person name="Oshone R."/>
            <person name="Hurst S.G.IV."/>
            <person name="Abebe-Akele F."/>
            <person name="Simpson S."/>
            <person name="Morris K."/>
            <person name="Thomas W.K."/>
            <person name="Tisa L.S."/>
        </authorList>
    </citation>
    <scope>NUCLEOTIDE SEQUENCE [LARGE SCALE GENOMIC DNA]</scope>
    <source>
        <strain evidence="5">CpI1-S</strain>
    </source>
</reference>
<dbReference type="NCBIfam" id="TIGR02663">
    <property type="entry name" value="nifX"/>
    <property type="match status" value="1"/>
</dbReference>
<dbReference type="SUPFAM" id="SSF53146">
    <property type="entry name" value="Nitrogenase accessory factor-like"/>
    <property type="match status" value="1"/>
</dbReference>
<dbReference type="PANTHER" id="PTHR33937:SF1">
    <property type="entry name" value="IRON-MOLIBDENUM COFACTOR PROCESSING PROTEIN"/>
    <property type="match status" value="1"/>
</dbReference>
<dbReference type="InterPro" id="IPR013480">
    <property type="entry name" value="NifX"/>
</dbReference>
<dbReference type="Proteomes" id="UP000032545">
    <property type="component" value="Unassembled WGS sequence"/>
</dbReference>
<dbReference type="AlphaFoldDB" id="A0A0D8BEK0"/>
<evidence type="ECO:0000256" key="2">
    <source>
        <dbReference type="ARBA" id="ARBA00023231"/>
    </source>
</evidence>
<dbReference type="InterPro" id="IPR034169">
    <property type="entry name" value="NifX-like"/>
</dbReference>
<dbReference type="PANTHER" id="PTHR33937">
    <property type="entry name" value="IRON-MOLYBDENUM PROTEIN-RELATED-RELATED"/>
    <property type="match status" value="1"/>
</dbReference>
<evidence type="ECO:0000313" key="4">
    <source>
        <dbReference type="EMBL" id="KJE22621.1"/>
    </source>
</evidence>